<name>A0A0D7WUI5_9BACL</name>
<proteinExistence type="predicted"/>
<dbReference type="AlphaFoldDB" id="A0A0D7WUI5"/>
<evidence type="ECO:0000313" key="2">
    <source>
        <dbReference type="Proteomes" id="UP000032534"/>
    </source>
</evidence>
<gene>
    <name evidence="1" type="ORF">QD47_26875</name>
</gene>
<dbReference type="SUPFAM" id="SSF102114">
    <property type="entry name" value="Radical SAM enzymes"/>
    <property type="match status" value="1"/>
</dbReference>
<organism evidence="1 2">
    <name type="scientific">Paenibacillus terrae</name>
    <dbReference type="NCBI Taxonomy" id="159743"/>
    <lineage>
        <taxon>Bacteria</taxon>
        <taxon>Bacillati</taxon>
        <taxon>Bacillota</taxon>
        <taxon>Bacilli</taxon>
        <taxon>Bacillales</taxon>
        <taxon>Paenibacillaceae</taxon>
        <taxon>Paenibacillus</taxon>
    </lineage>
</organism>
<keyword evidence="2" id="KW-1185">Reference proteome</keyword>
<sequence length="144" mass="16662">MVFGYQISLDGLAETHNLTRVGLDGNNTFDHILSNLRTIRDNVKLNTFSIVIRTNVTRQIYDGLEQYFEFFKDEFGNDQRFVCKIHKTGDWGGDAVRSLDNQFCSSIDIVTALKYAVENSVPVWRTYESQLHWFNKHRIHGTLG</sequence>
<protein>
    <submittedName>
        <fullName evidence="1">Uncharacterized protein</fullName>
    </submittedName>
</protein>
<reference evidence="1 2" key="1">
    <citation type="submission" date="2014-11" db="EMBL/GenBank/DDBJ databases">
        <title>Draft Genome Sequences of Paenibacillus polymyxa NRRL B-30509 and Paenibacillus terrae NRRL B-30644, Strains from a Poultry Environment that Produce Tridecaptin A and Paenicidins.</title>
        <authorList>
            <person name="van Belkum M.J."/>
            <person name="Lohans C.T."/>
            <person name="Vederas J.C."/>
        </authorList>
    </citation>
    <scope>NUCLEOTIDE SEQUENCE [LARGE SCALE GENOMIC DNA]</scope>
    <source>
        <strain evidence="1 2">NRRL B-30644</strain>
    </source>
</reference>
<dbReference type="PATRIC" id="fig|159743.3.peg.5979"/>
<evidence type="ECO:0000313" key="1">
    <source>
        <dbReference type="EMBL" id="KJD42674.1"/>
    </source>
</evidence>
<dbReference type="Proteomes" id="UP000032534">
    <property type="component" value="Unassembled WGS sequence"/>
</dbReference>
<comment type="caution">
    <text evidence="1">The sequence shown here is derived from an EMBL/GenBank/DDBJ whole genome shotgun (WGS) entry which is preliminary data.</text>
</comment>
<dbReference type="InterPro" id="IPR013785">
    <property type="entry name" value="Aldolase_TIM"/>
</dbReference>
<dbReference type="InterPro" id="IPR058240">
    <property type="entry name" value="rSAM_sf"/>
</dbReference>
<accession>A0A0D7WUI5</accession>
<dbReference type="EMBL" id="JTHP01000097">
    <property type="protein sequence ID" value="KJD42674.1"/>
    <property type="molecule type" value="Genomic_DNA"/>
</dbReference>
<dbReference type="RefSeq" id="WP_044649003.1">
    <property type="nucleotide sequence ID" value="NZ_JTHP01000097.1"/>
</dbReference>
<dbReference type="Gene3D" id="3.20.20.70">
    <property type="entry name" value="Aldolase class I"/>
    <property type="match status" value="1"/>
</dbReference>